<reference evidence="1 2" key="1">
    <citation type="journal article" date="2014" name="Int. J. Syst. Evol. Microbiol.">
        <title>Carboxylicivirga gen. nov. in the family Marinilabiliaceae with two novel species, Carboxylicivirga mesophila sp. nov. and Carboxylicivirga taeanensis sp. nov., and reclassification of Cytophaga fermentans as Saccharicrinis fermentans gen. nov., comb. nov.</title>
        <authorList>
            <person name="Yang S.H."/>
            <person name="Seo H.S."/>
            <person name="Woo J.H."/>
            <person name="Oh H.M."/>
            <person name="Jang H."/>
            <person name="Lee J.H."/>
            <person name="Kim S.J."/>
            <person name="Kwon K.K."/>
        </authorList>
    </citation>
    <scope>NUCLEOTIDE SEQUENCE [LARGE SCALE GENOMIC DNA]</scope>
    <source>
        <strain evidence="1 2">JCM 18290</strain>
    </source>
</reference>
<dbReference type="EMBL" id="JAGUCN010000013">
    <property type="protein sequence ID" value="MBS2212222.1"/>
    <property type="molecule type" value="Genomic_DNA"/>
</dbReference>
<name>A0ABS5KBF1_9BACT</name>
<gene>
    <name evidence="1" type="ORF">KEM09_12460</name>
</gene>
<evidence type="ECO:0000313" key="2">
    <source>
        <dbReference type="Proteomes" id="UP000721861"/>
    </source>
</evidence>
<comment type="caution">
    <text evidence="1">The sequence shown here is derived from an EMBL/GenBank/DDBJ whole genome shotgun (WGS) entry which is preliminary data.</text>
</comment>
<evidence type="ECO:0000313" key="1">
    <source>
        <dbReference type="EMBL" id="MBS2212222.1"/>
    </source>
</evidence>
<protein>
    <recommendedName>
        <fullName evidence="3">DNA-directed DNA polymerase family A palm domain-containing protein</fullName>
    </recommendedName>
</protein>
<organism evidence="1 2">
    <name type="scientific">Carboxylicivirga mesophila</name>
    <dbReference type="NCBI Taxonomy" id="1166478"/>
    <lineage>
        <taxon>Bacteria</taxon>
        <taxon>Pseudomonadati</taxon>
        <taxon>Bacteroidota</taxon>
        <taxon>Bacteroidia</taxon>
        <taxon>Marinilabiliales</taxon>
        <taxon>Marinilabiliaceae</taxon>
        <taxon>Carboxylicivirga</taxon>
    </lineage>
</organism>
<proteinExistence type="predicted"/>
<dbReference type="RefSeq" id="WP_212228730.1">
    <property type="nucleotide sequence ID" value="NZ_JAGUCN010000013.1"/>
</dbReference>
<keyword evidence="2" id="KW-1185">Reference proteome</keyword>
<accession>A0ABS5KBF1</accession>
<dbReference type="Proteomes" id="UP000721861">
    <property type="component" value="Unassembled WGS sequence"/>
</dbReference>
<evidence type="ECO:0008006" key="3">
    <source>
        <dbReference type="Google" id="ProtNLM"/>
    </source>
</evidence>
<sequence>MQYYIPKSLNDLPDRLIKEIVSGEKLVMHHMEKIWHVIDKLYLETLYRRNHEHGELIRLHSKVCESLYQSRAWGKIRKALVKLNIIEVGDSYQPNIHSKGYQLKEIYLNDSFAIIDLPESYFNKKLIKKDDWNNTYKRCYSNLSKRITIDYKSAIKHIIQKLSFSNNEIEKKVWMLYKRLVLCSSPKLNEAAYCIDNELINDGMVSLDNLFLNYRVEHSNKYSCPIKKPQRYTYHKFKFDLLSILKITNKQFFFSVDSNSGRIYHNISNIRRELKQFIQIDGVNMVGLDIRNSQPLLFGLLLVKKWRKRKATSYEIMPDLKEYLQRCCDGNFYNHLMELNDIPLEQRAEYKVQFFTDVFFSKNPKMVKGALKQFEEIYPNVYQEIRKYKEQDYKLLAHDLQKFEADVIINGIIKSLFKQNKEIPIVNVHDAIYTAPDFAPIVENEIYNYFMNEFGVTPTLNRE</sequence>